<reference evidence="11 12" key="1">
    <citation type="journal article" date="2014" name="Nat. Genet.">
        <title>Whole-genome sequence of a flatfish provides insights into ZW sex chromosome evolution and adaptation to a benthic lifestyle.</title>
        <authorList>
            <person name="Chen S."/>
            <person name="Zhang G."/>
            <person name="Shao C."/>
            <person name="Huang Q."/>
            <person name="Liu G."/>
            <person name="Zhang P."/>
            <person name="Song W."/>
            <person name="An N."/>
            <person name="Chalopin D."/>
            <person name="Volff J.N."/>
            <person name="Hong Y."/>
            <person name="Li Q."/>
            <person name="Sha Z."/>
            <person name="Zhou H."/>
            <person name="Xie M."/>
            <person name="Yu Q."/>
            <person name="Liu Y."/>
            <person name="Xiang H."/>
            <person name="Wang N."/>
            <person name="Wu K."/>
            <person name="Yang C."/>
            <person name="Zhou Q."/>
            <person name="Liao X."/>
            <person name="Yang L."/>
            <person name="Hu Q."/>
            <person name="Zhang J."/>
            <person name="Meng L."/>
            <person name="Jin L."/>
            <person name="Tian Y."/>
            <person name="Lian J."/>
            <person name="Yang J."/>
            <person name="Miao G."/>
            <person name="Liu S."/>
            <person name="Liang Z."/>
            <person name="Yan F."/>
            <person name="Li Y."/>
            <person name="Sun B."/>
            <person name="Zhang H."/>
            <person name="Zhang J."/>
            <person name="Zhu Y."/>
            <person name="Du M."/>
            <person name="Zhao Y."/>
            <person name="Schartl M."/>
            <person name="Tang Q."/>
            <person name="Wang J."/>
        </authorList>
    </citation>
    <scope>NUCLEOTIDE SEQUENCE</scope>
</reference>
<dbReference type="AlphaFoldDB" id="A0A3P8W444"/>
<dbReference type="InterPro" id="IPR000639">
    <property type="entry name" value="Epox_hydrolase-like"/>
</dbReference>
<dbReference type="PANTHER" id="PTHR14189">
    <property type="entry name" value="PROTEIN PHOSPHATASE METHYLESTERASE-1 RELATED"/>
    <property type="match status" value="1"/>
</dbReference>
<dbReference type="SUPFAM" id="SSF53474">
    <property type="entry name" value="alpha/beta-Hydrolases"/>
    <property type="match status" value="1"/>
</dbReference>
<evidence type="ECO:0000256" key="5">
    <source>
        <dbReference type="ARBA" id="ARBA00024698"/>
    </source>
</evidence>
<dbReference type="Proteomes" id="UP000265120">
    <property type="component" value="Chromosome 19"/>
</dbReference>
<evidence type="ECO:0000256" key="6">
    <source>
        <dbReference type="ARBA" id="ARBA00049203"/>
    </source>
</evidence>
<evidence type="ECO:0000256" key="3">
    <source>
        <dbReference type="ARBA" id="ARBA00022487"/>
    </source>
</evidence>
<feature type="active site" evidence="8">
    <location>
        <position position="168"/>
    </location>
</feature>
<feature type="active site" evidence="8">
    <location>
        <position position="143"/>
    </location>
</feature>
<dbReference type="InterPro" id="IPR000073">
    <property type="entry name" value="AB_hydrolase_1"/>
</dbReference>
<reference evidence="11" key="2">
    <citation type="submission" date="2025-08" db="UniProtKB">
        <authorList>
            <consortium name="Ensembl"/>
        </authorList>
    </citation>
    <scope>IDENTIFICATION</scope>
</reference>
<dbReference type="GO" id="GO:0051723">
    <property type="term" value="F:protein methylesterase activity"/>
    <property type="evidence" value="ECO:0007669"/>
    <property type="project" value="UniProtKB-EC"/>
</dbReference>
<dbReference type="Ensembl" id="ENSCSET00000022608.1">
    <property type="protein sequence ID" value="ENSCSEP00000022323.1"/>
    <property type="gene ID" value="ENSCSEG00000014193.1"/>
</dbReference>
<proteinExistence type="inferred from homology"/>
<reference evidence="11" key="3">
    <citation type="submission" date="2025-09" db="UniProtKB">
        <authorList>
            <consortium name="Ensembl"/>
        </authorList>
    </citation>
    <scope>IDENTIFICATION</scope>
</reference>
<evidence type="ECO:0000256" key="4">
    <source>
        <dbReference type="ARBA" id="ARBA00022801"/>
    </source>
</evidence>
<sequence>DLQMERQLHLNLLASRPPIAGGLQSSSKMKMGPGRKRDFSPLPWSHYFETMEDVEVENENGKDISLLNSTAVAPVVLFQKPLCSVICSRINCRVVAMDLRAHGDTEVKQPEDLSANMMAKDVGKVVELLYGDNPPPIMIIGHSMGGAIAVHTAAANHIPSLLGLCVIDVVEGTAMDALNSMQNFLRCRPKTFKSLENAIEWSVKSGQIRNIESARVSMGGQVKKCEESCSSPGVSDSIGEAVIEEEADEEEEESSNKKRMKEDDQEVKKESVFTWRVELSKTEKYWDGWFRGLSSLFLTCPVPKLLLLAGVDRLDKDLTIGQMQGKFQMQVLPQCGHAVHEDAPEKVADALATFMVRHKFTEFKEGILW</sequence>
<keyword evidence="4 7" id="KW-0378">Hydrolase</keyword>
<organism evidence="11 12">
    <name type="scientific">Cynoglossus semilaevis</name>
    <name type="common">Tongue sole</name>
    <dbReference type="NCBI Taxonomy" id="244447"/>
    <lineage>
        <taxon>Eukaryota</taxon>
        <taxon>Metazoa</taxon>
        <taxon>Chordata</taxon>
        <taxon>Craniata</taxon>
        <taxon>Vertebrata</taxon>
        <taxon>Euteleostomi</taxon>
        <taxon>Actinopterygii</taxon>
        <taxon>Neopterygii</taxon>
        <taxon>Teleostei</taxon>
        <taxon>Neoteleostei</taxon>
        <taxon>Acanthomorphata</taxon>
        <taxon>Carangaria</taxon>
        <taxon>Pleuronectiformes</taxon>
        <taxon>Pleuronectoidei</taxon>
        <taxon>Cynoglossidae</taxon>
        <taxon>Cynoglossinae</taxon>
        <taxon>Cynoglossus</taxon>
    </lineage>
</organism>
<evidence type="ECO:0000313" key="12">
    <source>
        <dbReference type="Proteomes" id="UP000265120"/>
    </source>
</evidence>
<comment type="function">
    <text evidence="5">Demethylates proteins that have been reversibly carboxymethylated. Demethylates PPP2CB (in vitro) and PPP2CA. Binding to PPP2CA displaces the manganese ion and inactivates the enzyme.</text>
</comment>
<evidence type="ECO:0000313" key="11">
    <source>
        <dbReference type="Ensembl" id="ENSCSEP00000022323.1"/>
    </source>
</evidence>
<dbReference type="EC" id="3.1.1.-" evidence="7"/>
<name>A0A3P8W444_CYNSE</name>
<evidence type="ECO:0000256" key="2">
    <source>
        <dbReference type="ARBA" id="ARBA00011604"/>
    </source>
</evidence>
<keyword evidence="12" id="KW-1185">Reference proteome</keyword>
<evidence type="ECO:0000259" key="10">
    <source>
        <dbReference type="Pfam" id="PF12697"/>
    </source>
</evidence>
<protein>
    <recommendedName>
        <fullName evidence="7">Protein phosphatase methylesterase 1</fullName>
        <shortName evidence="7">PME-1</shortName>
        <ecNumber evidence="7">3.1.1.-</ecNumber>
    </recommendedName>
</protein>
<feature type="compositionally biased region" description="Acidic residues" evidence="9">
    <location>
        <begin position="242"/>
        <end position="253"/>
    </location>
</feature>
<dbReference type="PRINTS" id="PR00412">
    <property type="entry name" value="EPOXHYDRLASE"/>
</dbReference>
<dbReference type="GeneTree" id="ENSGT00390000004396"/>
<dbReference type="InterPro" id="IPR016812">
    <property type="entry name" value="PPase_methylesterase_euk"/>
</dbReference>
<evidence type="ECO:0000256" key="8">
    <source>
        <dbReference type="PIRSR" id="PIRSR022950-1"/>
    </source>
</evidence>
<accession>A0A3P8W444</accession>
<evidence type="ECO:0000256" key="9">
    <source>
        <dbReference type="SAM" id="MobiDB-lite"/>
    </source>
</evidence>
<dbReference type="Gene3D" id="3.40.50.1820">
    <property type="entry name" value="alpha/beta hydrolase"/>
    <property type="match status" value="1"/>
</dbReference>
<feature type="compositionally biased region" description="Basic and acidic residues" evidence="9">
    <location>
        <begin position="254"/>
        <end position="263"/>
    </location>
</feature>
<comment type="subunit">
    <text evidence="2">Binds PPP2CA and PPP2CB.</text>
</comment>
<dbReference type="PIRSF" id="PIRSF022950">
    <property type="entry name" value="PPase_methylesterase_euk"/>
    <property type="match status" value="1"/>
</dbReference>
<comment type="similarity">
    <text evidence="1 7">Belongs to the AB hydrolase superfamily.</text>
</comment>
<evidence type="ECO:0000256" key="1">
    <source>
        <dbReference type="ARBA" id="ARBA00008645"/>
    </source>
</evidence>
<evidence type="ECO:0000256" key="7">
    <source>
        <dbReference type="PIRNR" id="PIRNR022950"/>
    </source>
</evidence>
<dbReference type="PANTHER" id="PTHR14189:SF0">
    <property type="entry name" value="PROTEIN PHOSPHATASE METHYLESTERASE 1"/>
    <property type="match status" value="1"/>
</dbReference>
<dbReference type="InterPro" id="IPR029058">
    <property type="entry name" value="AB_hydrolase_fold"/>
</dbReference>
<feature type="domain" description="AB hydrolase-1" evidence="10">
    <location>
        <begin position="92"/>
        <end position="350"/>
    </location>
</feature>
<feature type="active site" evidence="8">
    <location>
        <position position="337"/>
    </location>
</feature>
<feature type="region of interest" description="Disordered" evidence="9">
    <location>
        <begin position="227"/>
        <end position="263"/>
    </location>
</feature>
<dbReference type="Pfam" id="PF12697">
    <property type="entry name" value="Abhydrolase_6"/>
    <property type="match status" value="1"/>
</dbReference>
<keyword evidence="3 7" id="KW-0719">Serine esterase</keyword>
<comment type="catalytic activity">
    <reaction evidence="6">
        <text>[phosphatase 2A protein]-C-terminal L-leucine methyl ester + H2O = [phosphatase 2A protein]-C-terminal L-leucine + methanol + H(+)</text>
        <dbReference type="Rhea" id="RHEA:48548"/>
        <dbReference type="Rhea" id="RHEA-COMP:12134"/>
        <dbReference type="Rhea" id="RHEA-COMP:12135"/>
        <dbReference type="ChEBI" id="CHEBI:15377"/>
        <dbReference type="ChEBI" id="CHEBI:15378"/>
        <dbReference type="ChEBI" id="CHEBI:17790"/>
        <dbReference type="ChEBI" id="CHEBI:90516"/>
        <dbReference type="ChEBI" id="CHEBI:90517"/>
        <dbReference type="EC" id="3.1.1.89"/>
    </reaction>
</comment>